<feature type="chain" id="PRO_5009602552" description="AB hydrolase-1 domain-containing protein" evidence="3">
    <location>
        <begin position="21"/>
        <end position="571"/>
    </location>
</feature>
<protein>
    <recommendedName>
        <fullName evidence="8">AB hydrolase-1 domain-containing protein</fullName>
    </recommendedName>
</protein>
<dbReference type="GeneID" id="34560502"/>
<feature type="domain" description="Peptidase S33 tripeptidyl aminopeptidase-like C-terminal" evidence="5">
    <location>
        <begin position="440"/>
        <end position="532"/>
    </location>
</feature>
<evidence type="ECO:0000313" key="6">
    <source>
        <dbReference type="EMBL" id="OHE97300.1"/>
    </source>
</evidence>
<dbReference type="PANTHER" id="PTHR43248">
    <property type="entry name" value="2-SUCCINYL-6-HYDROXY-2,4-CYCLOHEXADIENE-1-CARBOXYLATE SYNTHASE"/>
    <property type="match status" value="1"/>
</dbReference>
<evidence type="ECO:0000256" key="3">
    <source>
        <dbReference type="SAM" id="SignalP"/>
    </source>
</evidence>
<dbReference type="OrthoDB" id="425534at2759"/>
<dbReference type="InterPro" id="IPR013595">
    <property type="entry name" value="Pept_S33_TAP-like_C"/>
</dbReference>
<dbReference type="RefSeq" id="XP_022474455.1">
    <property type="nucleotide sequence ID" value="XM_022618992.1"/>
</dbReference>
<proteinExistence type="inferred from homology"/>
<dbReference type="InterPro" id="IPR029058">
    <property type="entry name" value="AB_hydrolase_fold"/>
</dbReference>
<comment type="caution">
    <text evidence="6">The sequence shown here is derived from an EMBL/GenBank/DDBJ whole genome shotgun (WGS) entry which is preliminary data.</text>
</comment>
<evidence type="ECO:0008006" key="8">
    <source>
        <dbReference type="Google" id="ProtNLM"/>
    </source>
</evidence>
<keyword evidence="7" id="KW-1185">Reference proteome</keyword>
<accession>A0A1G4B771</accession>
<dbReference type="GO" id="GO:0016787">
    <property type="term" value="F:hydrolase activity"/>
    <property type="evidence" value="ECO:0007669"/>
    <property type="project" value="UniProtKB-KW"/>
</dbReference>
<dbReference type="Proteomes" id="UP000176998">
    <property type="component" value="Unassembled WGS sequence"/>
</dbReference>
<evidence type="ECO:0000259" key="4">
    <source>
        <dbReference type="Pfam" id="PF00561"/>
    </source>
</evidence>
<evidence type="ECO:0000313" key="7">
    <source>
        <dbReference type="Proteomes" id="UP000176998"/>
    </source>
</evidence>
<dbReference type="STRING" id="1209926.A0A1G4B771"/>
<feature type="domain" description="AB hydrolase-1" evidence="4">
    <location>
        <begin position="101"/>
        <end position="267"/>
    </location>
</feature>
<evidence type="ECO:0000259" key="5">
    <source>
        <dbReference type="Pfam" id="PF08386"/>
    </source>
</evidence>
<dbReference type="Pfam" id="PF08386">
    <property type="entry name" value="Abhydrolase_4"/>
    <property type="match status" value="1"/>
</dbReference>
<name>A0A1G4B771_9PEZI</name>
<organism evidence="6 7">
    <name type="scientific">Colletotrichum orchidophilum</name>
    <dbReference type="NCBI Taxonomy" id="1209926"/>
    <lineage>
        <taxon>Eukaryota</taxon>
        <taxon>Fungi</taxon>
        <taxon>Dikarya</taxon>
        <taxon>Ascomycota</taxon>
        <taxon>Pezizomycotina</taxon>
        <taxon>Sordariomycetes</taxon>
        <taxon>Hypocreomycetidae</taxon>
        <taxon>Glomerellales</taxon>
        <taxon>Glomerellaceae</taxon>
        <taxon>Colletotrichum</taxon>
    </lineage>
</organism>
<dbReference type="InterPro" id="IPR000073">
    <property type="entry name" value="AB_hydrolase_1"/>
</dbReference>
<comment type="similarity">
    <text evidence="1">Belongs to the peptidase S33 family.</text>
</comment>
<evidence type="ECO:0000256" key="1">
    <source>
        <dbReference type="ARBA" id="ARBA00010088"/>
    </source>
</evidence>
<feature type="signal peptide" evidence="3">
    <location>
        <begin position="1"/>
        <end position="20"/>
    </location>
</feature>
<dbReference type="InterPro" id="IPR051601">
    <property type="entry name" value="Serine_prot/Carboxylest_S33"/>
</dbReference>
<dbReference type="Gene3D" id="3.40.50.1820">
    <property type="entry name" value="alpha/beta hydrolase"/>
    <property type="match status" value="1"/>
</dbReference>
<dbReference type="EMBL" id="MJBS01000059">
    <property type="protein sequence ID" value="OHE97300.1"/>
    <property type="molecule type" value="Genomic_DNA"/>
</dbReference>
<dbReference type="Pfam" id="PF00561">
    <property type="entry name" value="Abhydrolase_1"/>
    <property type="match status" value="1"/>
</dbReference>
<dbReference type="AlphaFoldDB" id="A0A1G4B771"/>
<evidence type="ECO:0000256" key="2">
    <source>
        <dbReference type="ARBA" id="ARBA00022801"/>
    </source>
</evidence>
<keyword evidence="2" id="KW-0378">Hydrolase</keyword>
<gene>
    <name evidence="6" type="ORF">CORC01_07355</name>
</gene>
<sequence length="571" mass="61063">MSSWKLAAAFALVGLRAVGAQNCTFDSITPSRDLVWCSCEGHFFCAKLDVSYLSHGIPPLITNSISQVPLDYQNPSLGRASVPLIKIAATAGSPDGPYRGAILINPGGPGASGVELARNNGTTVQVAAGSNFDIIGFDPRGVGLSEPRPNCSAGIPKHQSGALSGRDAPRVVDAYYQQFIDFGKELGKKCQAQTGADTEAGPHMTTAVTARDMLSIVEAFSASPDGNRTVLDSSKLNYYGVSYGTMLGQTFASMFPGRVGHVAIDGVVDPANYQANFTSGSIYHLDGVLGAFFVYCHAAGPDVCSFYSGNTPKDIFSRWNASFVQLDPQRAEAKGWANATDIGLALVTLKVSILSAVVQPLAEFRRISDVFVALEKAISSSAIAAWTEQTNAIYGDPNVGGYVNPEQTLGVLCSDQSNVWYGKSLEDIQPLLDGLKDNSIVGEVWSRAMLGCLEWPIRSNDVFRGPYGGNTSYPMLFVSNTFDPTTPIENAILNAPKYVNARRVTIDGMGHTTTATNNRCGFGAIRSYFQDTMCGKEHYCPLELGPFNVQLNGTIQENLETAGLSNLRSLY</sequence>
<dbReference type="PANTHER" id="PTHR43248:SF25">
    <property type="entry name" value="AB HYDROLASE-1 DOMAIN-CONTAINING PROTEIN-RELATED"/>
    <property type="match status" value="1"/>
</dbReference>
<reference evidence="6 7" key="1">
    <citation type="submission" date="2016-09" db="EMBL/GenBank/DDBJ databases">
        <authorList>
            <person name="Capua I."/>
            <person name="De Benedictis P."/>
            <person name="Joannis T."/>
            <person name="Lombin L.H."/>
            <person name="Cattoli G."/>
        </authorList>
    </citation>
    <scope>NUCLEOTIDE SEQUENCE [LARGE SCALE GENOMIC DNA]</scope>
    <source>
        <strain evidence="6 7">IMI 309357</strain>
    </source>
</reference>
<dbReference type="SUPFAM" id="SSF53474">
    <property type="entry name" value="alpha/beta-Hydrolases"/>
    <property type="match status" value="1"/>
</dbReference>
<keyword evidence="3" id="KW-0732">Signal</keyword>